<reference evidence="1 2" key="1">
    <citation type="submission" date="2016-10" db="EMBL/GenBank/DDBJ databases">
        <authorList>
            <person name="Varghese N."/>
            <person name="Submissions S."/>
        </authorList>
    </citation>
    <scope>NUCLEOTIDE SEQUENCE [LARGE SCALE GENOMIC DNA]</scope>
    <source>
        <strain evidence="1 2">NLAE-zl-C196</strain>
    </source>
</reference>
<proteinExistence type="predicted"/>
<dbReference type="EMBL" id="FOIO01000020">
    <property type="protein sequence ID" value="SET72305.1"/>
    <property type="molecule type" value="Genomic_DNA"/>
</dbReference>
<comment type="caution">
    <text evidence="1">The sequence shown here is derived from an EMBL/GenBank/DDBJ whole genome shotgun (WGS) entry which is preliminary data.</text>
</comment>
<gene>
    <name evidence="1" type="ORF">SAMN05216521_1020101</name>
</gene>
<evidence type="ECO:0000313" key="2">
    <source>
        <dbReference type="Proteomes" id="UP000182121"/>
    </source>
</evidence>
<organism evidence="1 2">
    <name type="scientific">Enterocloster clostridioformis</name>
    <dbReference type="NCBI Taxonomy" id="1531"/>
    <lineage>
        <taxon>Bacteria</taxon>
        <taxon>Bacillati</taxon>
        <taxon>Bacillota</taxon>
        <taxon>Clostridia</taxon>
        <taxon>Lachnospirales</taxon>
        <taxon>Lachnospiraceae</taxon>
        <taxon>Enterocloster</taxon>
    </lineage>
</organism>
<dbReference type="AlphaFoldDB" id="A0A1I0GMR4"/>
<name>A0A1I0GMR4_9FIRM</name>
<dbReference type="Proteomes" id="UP000182121">
    <property type="component" value="Unassembled WGS sequence"/>
</dbReference>
<protein>
    <submittedName>
        <fullName evidence="1">Uncharacterized protein</fullName>
    </submittedName>
</protein>
<accession>A0A1I0GMR4</accession>
<sequence>MKRRFNKGDIVLCTKFSIEQNMVIDESGIKVVPCVNDTWFNRKAYVSKVYKEYMEQTLGGTYEEKDEYEITFLDDGNTLAWVSGNDLTLMMRNDSAHKNRNYIF</sequence>
<evidence type="ECO:0000313" key="1">
    <source>
        <dbReference type="EMBL" id="SET72305.1"/>
    </source>
</evidence>
<dbReference type="RefSeq" id="WP_242878045.1">
    <property type="nucleotide sequence ID" value="NZ_FOIO01000020.1"/>
</dbReference>